<dbReference type="GO" id="GO:0140658">
    <property type="term" value="F:ATP-dependent chromatin remodeler activity"/>
    <property type="evidence" value="ECO:0007669"/>
    <property type="project" value="TreeGrafter"/>
</dbReference>
<keyword evidence="3" id="KW-0677">Repeat</keyword>
<dbReference type="SMART" id="SM00490">
    <property type="entry name" value="HELICc"/>
    <property type="match status" value="1"/>
</dbReference>
<protein>
    <submittedName>
        <fullName evidence="17">6387_t:CDS:1</fullName>
    </submittedName>
</protein>
<dbReference type="PROSITE" id="PS51192">
    <property type="entry name" value="HELICASE_ATP_BIND_1"/>
    <property type="match status" value="1"/>
</dbReference>
<dbReference type="InterPro" id="IPR027417">
    <property type="entry name" value="P-loop_NTPase"/>
</dbReference>
<evidence type="ECO:0000256" key="9">
    <source>
        <dbReference type="ARBA" id="ARBA00023015"/>
    </source>
</evidence>
<dbReference type="FunFam" id="3.40.50.10810:FF:000005">
    <property type="entry name" value="Photoperiod-independent early flowering 1"/>
    <property type="match status" value="1"/>
</dbReference>
<feature type="region of interest" description="Disordered" evidence="13">
    <location>
        <begin position="928"/>
        <end position="1045"/>
    </location>
</feature>
<dbReference type="GO" id="GO:0004386">
    <property type="term" value="F:helicase activity"/>
    <property type="evidence" value="ECO:0007669"/>
    <property type="project" value="UniProtKB-KW"/>
</dbReference>
<evidence type="ECO:0000256" key="2">
    <source>
        <dbReference type="ARBA" id="ARBA00009220"/>
    </source>
</evidence>
<dbReference type="InterPro" id="IPR014001">
    <property type="entry name" value="Helicase_ATP-bd"/>
</dbReference>
<feature type="compositionally biased region" description="Low complexity" evidence="13">
    <location>
        <begin position="1033"/>
        <end position="1042"/>
    </location>
</feature>
<keyword evidence="4" id="KW-0547">Nucleotide-binding</keyword>
<accession>A0A9N8ZMW3</accession>
<dbReference type="GO" id="GO:0042393">
    <property type="term" value="F:histone binding"/>
    <property type="evidence" value="ECO:0007669"/>
    <property type="project" value="TreeGrafter"/>
</dbReference>
<evidence type="ECO:0000256" key="7">
    <source>
        <dbReference type="ARBA" id="ARBA00022840"/>
    </source>
</evidence>
<dbReference type="OrthoDB" id="5857104at2759"/>
<dbReference type="GO" id="GO:0016887">
    <property type="term" value="F:ATP hydrolysis activity"/>
    <property type="evidence" value="ECO:0007669"/>
    <property type="project" value="TreeGrafter"/>
</dbReference>
<dbReference type="Pfam" id="PF00271">
    <property type="entry name" value="Helicase_C"/>
    <property type="match status" value="1"/>
</dbReference>
<evidence type="ECO:0000256" key="3">
    <source>
        <dbReference type="ARBA" id="ARBA00022737"/>
    </source>
</evidence>
<dbReference type="SMART" id="SM00487">
    <property type="entry name" value="DEXDc"/>
    <property type="match status" value="1"/>
</dbReference>
<comment type="caution">
    <text evidence="17">The sequence shown here is derived from an EMBL/GenBank/DDBJ whole genome shotgun (WGS) entry which is preliminary data.</text>
</comment>
<keyword evidence="9" id="KW-0805">Transcription regulation</keyword>
<feature type="compositionally biased region" description="Basic and acidic residues" evidence="13">
    <location>
        <begin position="928"/>
        <end position="937"/>
    </location>
</feature>
<dbReference type="SUPFAM" id="SSF52540">
    <property type="entry name" value="P-loop containing nucleoside triphosphate hydrolases"/>
    <property type="match status" value="2"/>
</dbReference>
<dbReference type="InterPro" id="IPR056302">
    <property type="entry name" value="CHD1-2/Hrp3_HTH"/>
</dbReference>
<dbReference type="GO" id="GO:0005634">
    <property type="term" value="C:nucleus"/>
    <property type="evidence" value="ECO:0007669"/>
    <property type="project" value="UniProtKB-SubCell"/>
</dbReference>
<evidence type="ECO:0000259" key="14">
    <source>
        <dbReference type="PROSITE" id="PS50013"/>
    </source>
</evidence>
<feature type="compositionally biased region" description="Basic residues" evidence="13">
    <location>
        <begin position="1009"/>
        <end position="1018"/>
    </location>
</feature>
<dbReference type="Gene3D" id="6.10.140.1440">
    <property type="match status" value="1"/>
</dbReference>
<dbReference type="InterPro" id="IPR000953">
    <property type="entry name" value="Chromo/chromo_shadow_dom"/>
</dbReference>
<reference evidence="17" key="1">
    <citation type="submission" date="2021-06" db="EMBL/GenBank/DDBJ databases">
        <authorList>
            <person name="Kallberg Y."/>
            <person name="Tangrot J."/>
            <person name="Rosling A."/>
        </authorList>
    </citation>
    <scope>NUCLEOTIDE SEQUENCE</scope>
    <source>
        <strain evidence="17">AZ414A</strain>
    </source>
</reference>
<name>A0A9N8ZMW3_9GLOM</name>
<dbReference type="PROSITE" id="PS50013">
    <property type="entry name" value="CHROMO_2"/>
    <property type="match status" value="2"/>
</dbReference>
<dbReference type="InterPro" id="IPR001650">
    <property type="entry name" value="Helicase_C-like"/>
</dbReference>
<dbReference type="Pfam" id="PF23588">
    <property type="entry name" value="HTH_CHD1_Hrp3"/>
    <property type="match status" value="1"/>
</dbReference>
<dbReference type="GO" id="GO:0003682">
    <property type="term" value="F:chromatin binding"/>
    <property type="evidence" value="ECO:0007669"/>
    <property type="project" value="TreeGrafter"/>
</dbReference>
<evidence type="ECO:0000256" key="10">
    <source>
        <dbReference type="ARBA" id="ARBA00023125"/>
    </source>
</evidence>
<evidence type="ECO:0000256" key="12">
    <source>
        <dbReference type="ARBA" id="ARBA00023242"/>
    </source>
</evidence>
<dbReference type="GO" id="GO:0003677">
    <property type="term" value="F:DNA binding"/>
    <property type="evidence" value="ECO:0007669"/>
    <property type="project" value="UniProtKB-KW"/>
</dbReference>
<dbReference type="GO" id="GO:0005524">
    <property type="term" value="F:ATP binding"/>
    <property type="evidence" value="ECO:0007669"/>
    <property type="project" value="UniProtKB-KW"/>
</dbReference>
<keyword evidence="11" id="KW-0804">Transcription</keyword>
<dbReference type="InterPro" id="IPR000330">
    <property type="entry name" value="SNF2_N"/>
</dbReference>
<dbReference type="GO" id="GO:0034728">
    <property type="term" value="P:nucleosome organization"/>
    <property type="evidence" value="ECO:0007669"/>
    <property type="project" value="TreeGrafter"/>
</dbReference>
<feature type="domain" description="Chromo" evidence="14">
    <location>
        <begin position="271"/>
        <end position="338"/>
    </location>
</feature>
<feature type="compositionally biased region" description="Low complexity" evidence="13">
    <location>
        <begin position="106"/>
        <end position="115"/>
    </location>
</feature>
<feature type="region of interest" description="Disordered" evidence="13">
    <location>
        <begin position="1"/>
        <end position="118"/>
    </location>
</feature>
<keyword evidence="6" id="KW-0347">Helicase</keyword>
<feature type="compositionally biased region" description="Basic residues" evidence="13">
    <location>
        <begin position="61"/>
        <end position="70"/>
    </location>
</feature>
<evidence type="ECO:0000259" key="16">
    <source>
        <dbReference type="PROSITE" id="PS51194"/>
    </source>
</evidence>
<feature type="compositionally biased region" description="Polar residues" evidence="13">
    <location>
        <begin position="78"/>
        <end position="88"/>
    </location>
</feature>
<dbReference type="InterPro" id="IPR023779">
    <property type="entry name" value="Chromodomain_CS"/>
</dbReference>
<evidence type="ECO:0000256" key="8">
    <source>
        <dbReference type="ARBA" id="ARBA00022853"/>
    </source>
</evidence>
<feature type="domain" description="Helicase C-terminal" evidence="16">
    <location>
        <begin position="678"/>
        <end position="842"/>
    </location>
</feature>
<keyword evidence="12" id="KW-0539">Nucleus</keyword>
<evidence type="ECO:0000313" key="18">
    <source>
        <dbReference type="Proteomes" id="UP000789706"/>
    </source>
</evidence>
<dbReference type="Gene3D" id="3.40.50.300">
    <property type="entry name" value="P-loop containing nucleotide triphosphate hydrolases"/>
    <property type="match status" value="1"/>
</dbReference>
<keyword evidence="8" id="KW-0156">Chromatin regulator</keyword>
<dbReference type="SUPFAM" id="SSF54160">
    <property type="entry name" value="Chromo domain-like"/>
    <property type="match status" value="2"/>
</dbReference>
<dbReference type="Pfam" id="PF13907">
    <property type="entry name" value="CHD1-like_C"/>
    <property type="match status" value="1"/>
</dbReference>
<dbReference type="InterPro" id="IPR038718">
    <property type="entry name" value="SNF2-like_sf"/>
</dbReference>
<dbReference type="Pfam" id="PF18196">
    <property type="entry name" value="Cdh1_DBD_1"/>
    <property type="match status" value="1"/>
</dbReference>
<evidence type="ECO:0000259" key="15">
    <source>
        <dbReference type="PROSITE" id="PS51192"/>
    </source>
</evidence>
<evidence type="ECO:0000256" key="5">
    <source>
        <dbReference type="ARBA" id="ARBA00022801"/>
    </source>
</evidence>
<evidence type="ECO:0000256" key="4">
    <source>
        <dbReference type="ARBA" id="ARBA00022741"/>
    </source>
</evidence>
<dbReference type="Pfam" id="PF00176">
    <property type="entry name" value="SNF2-rel_dom"/>
    <property type="match status" value="1"/>
</dbReference>
<evidence type="ECO:0000256" key="1">
    <source>
        <dbReference type="ARBA" id="ARBA00004123"/>
    </source>
</evidence>
<dbReference type="InterPro" id="IPR049730">
    <property type="entry name" value="SNF2/RAD54-like_C"/>
</dbReference>
<keyword evidence="18" id="KW-1185">Reference proteome</keyword>
<evidence type="ECO:0000256" key="6">
    <source>
        <dbReference type="ARBA" id="ARBA00022806"/>
    </source>
</evidence>
<dbReference type="Proteomes" id="UP000789706">
    <property type="component" value="Unassembled WGS sequence"/>
</dbReference>
<feature type="compositionally biased region" description="Low complexity" evidence="13">
    <location>
        <begin position="89"/>
        <end position="98"/>
    </location>
</feature>
<dbReference type="PANTHER" id="PTHR45623:SF14">
    <property type="entry name" value="CHROMODOMAIN-HELICASE-DNA-BINDING PROTEIN 1"/>
    <property type="match status" value="1"/>
</dbReference>
<feature type="domain" description="Chromo" evidence="14">
    <location>
        <begin position="181"/>
        <end position="251"/>
    </location>
</feature>
<dbReference type="CDD" id="cd18793">
    <property type="entry name" value="SF2_C_SNF"/>
    <property type="match status" value="1"/>
</dbReference>
<keyword evidence="10" id="KW-0238">DNA-binding</keyword>
<feature type="domain" description="Helicase ATP-binding" evidence="15">
    <location>
        <begin position="376"/>
        <end position="549"/>
    </location>
</feature>
<sequence>MEFMELDPELYGLRRSRRINTTQRSVNYREPPSEGDSDGEDYEGSNPRKRKKDDLNGQKTAPKKKTRVKRSQVDGGHWSTSATNDESGPSTAASPTAAVSDDYDWNSSNKASSSRASKKNKFITADDFVIENRYSRRTRTVTNYNEDELDKQLGLEAEEDEVQGDDFYQDEEDENVIESIHDIQKVEGIDTDEPADPKTNMELLIKWKGWSHLHDTWETYENLRGLKGFKKLENYIKNYMIEQAILFENPEEKETINVDKEMNREQLKEYKTVERIIAERRIPAPDDNSVEYPEYLCKFKLLSYQDCTWEPHDVIKNEFESEITSFYERSNSLCVPHRNKVYHKNRPAFKPLTTQPSYLVGGELRDFQLTGLNWLSHLWSRNENGILADEMGLGKTIQTISFLSYLYHSLEQYGPFLVVVPLSTIGSWQNEFQTWAPEMNVIIYTGTSPSREVIREHEFYIPSNPGSKKIKFNVLITTYEYILKDRQELGAIKWQYLAVDEAHRLKNSESQLHEVLSTFHTSNRLLITGTPLQNSLKELCSLLNFLMPDFEIAGDIDIDAPDEEQEIKIRELHKSLEPYMLRRLKKDVEKSLPQKTEMIVRVLLSPLQVHYYKNILTKNFDVLNEGVTGSSQMSLLNIAVELKKASNHPYLFPNAEPFSNRKDEQLHGIIASSGKMVLLDKLLARLKESNHRVLIFSQMVKLLDILTDYLKLRGYLHQRLDGSVPSEARKKAIDHFNAPNSPDFVFLLSTRAGGLGINLNTADTVIIFDSDWNPQNDLQAMARAHRIGQKNHVNVYRFVSKDTIEESILERAKRKMVLEYCIINHMDTSGKRILQKNPKSSKPTENFSREELSTILKFGAQNIFRESEEAANFDLDLDDILARAEKHDTAGDQSGTSLGGEEFLKQFQVADFGGGDISWDEIIPKEEREKIVKENSEKVGTQGQDPPDYETKAGLKRSAVSQEGRTKLAELDSSDDDDAPPKKKSKIIRKKKKISRKKRLDSDDEERPKKPKATKKTKISSYEEGSKSKKKTNGNGQTTNSKSSRELTIKEIRALYRSVLKFGDIRERLDKIVDDSELTDKSEEQLYAAYDALYETCERAVKDYEASNSQQSRSVPNPRGKSIQATYNGCDKLNAGMLIQRISELRSLHKKMKNFSEPEKFRIDATTKPANNWHITWGRKDDLMLIAGIYKYGFSSWKEIEEDPRLGLSGKLVDEAGDSRSASALVAKVNRRADYLLKLVHELQEEEDEEQQRESVRYTGKEKARLIKESLKVIGARIGQVLATKTGSREYNRWQTGLWQFVTYFWPKDNVNPDRLIELYRKLEAADSSGQS</sequence>
<organism evidence="17 18">
    <name type="scientific">Diversispora eburnea</name>
    <dbReference type="NCBI Taxonomy" id="1213867"/>
    <lineage>
        <taxon>Eukaryota</taxon>
        <taxon>Fungi</taxon>
        <taxon>Fungi incertae sedis</taxon>
        <taxon>Mucoromycota</taxon>
        <taxon>Glomeromycotina</taxon>
        <taxon>Glomeromycetes</taxon>
        <taxon>Diversisporales</taxon>
        <taxon>Diversisporaceae</taxon>
        <taxon>Diversispora</taxon>
    </lineage>
</organism>
<comment type="subcellular location">
    <subcellularLocation>
        <location evidence="1">Nucleus</location>
    </subcellularLocation>
</comment>
<dbReference type="InterPro" id="IPR023780">
    <property type="entry name" value="Chromo_domain"/>
</dbReference>
<dbReference type="SMART" id="SM00298">
    <property type="entry name" value="CHROMO"/>
    <property type="match status" value="2"/>
</dbReference>
<dbReference type="CDD" id="cd18659">
    <property type="entry name" value="CD2_tandem"/>
    <property type="match status" value="1"/>
</dbReference>
<dbReference type="EMBL" id="CAJVPK010000370">
    <property type="protein sequence ID" value="CAG8500908.1"/>
    <property type="molecule type" value="Genomic_DNA"/>
</dbReference>
<dbReference type="InterPro" id="IPR025260">
    <property type="entry name" value="CHD1-like_C"/>
</dbReference>
<dbReference type="InterPro" id="IPR041150">
    <property type="entry name" value="Cdh1_DBD"/>
</dbReference>
<dbReference type="PROSITE" id="PS00598">
    <property type="entry name" value="CHROMO_1"/>
    <property type="match status" value="1"/>
</dbReference>
<keyword evidence="7" id="KW-0067">ATP-binding</keyword>
<feature type="compositionally biased region" description="Basic residues" evidence="13">
    <location>
        <begin position="982"/>
        <end position="999"/>
    </location>
</feature>
<dbReference type="FunFam" id="2.40.50.40:FF:000014">
    <property type="entry name" value="Chromodomain-helicase-DNA-binding protein 2 isoform 1"/>
    <property type="match status" value="1"/>
</dbReference>
<dbReference type="PROSITE" id="PS51194">
    <property type="entry name" value="HELICASE_CTER"/>
    <property type="match status" value="1"/>
</dbReference>
<feature type="compositionally biased region" description="Acidic residues" evidence="13">
    <location>
        <begin position="33"/>
        <end position="43"/>
    </location>
</feature>
<proteinExistence type="inferred from homology"/>
<evidence type="ECO:0000313" key="17">
    <source>
        <dbReference type="EMBL" id="CAG8500908.1"/>
    </source>
</evidence>
<keyword evidence="5" id="KW-0378">Hydrolase</keyword>
<dbReference type="Gene3D" id="2.40.50.40">
    <property type="match status" value="2"/>
</dbReference>
<dbReference type="InterPro" id="IPR016197">
    <property type="entry name" value="Chromo-like_dom_sf"/>
</dbReference>
<dbReference type="SMART" id="SM01176">
    <property type="entry name" value="DUF4208"/>
    <property type="match status" value="1"/>
</dbReference>
<evidence type="ECO:0000256" key="13">
    <source>
        <dbReference type="SAM" id="MobiDB-lite"/>
    </source>
</evidence>
<dbReference type="Gene3D" id="3.40.50.10810">
    <property type="entry name" value="Tandem AAA-ATPase domain"/>
    <property type="match status" value="1"/>
</dbReference>
<dbReference type="CDD" id="cd17993">
    <property type="entry name" value="DEXHc_CHD1_2"/>
    <property type="match status" value="1"/>
</dbReference>
<gene>
    <name evidence="17" type="ORF">DEBURN_LOCUS4671</name>
</gene>
<dbReference type="GO" id="GO:0000785">
    <property type="term" value="C:chromatin"/>
    <property type="evidence" value="ECO:0007669"/>
    <property type="project" value="TreeGrafter"/>
</dbReference>
<dbReference type="Pfam" id="PF00385">
    <property type="entry name" value="Chromo"/>
    <property type="match status" value="2"/>
</dbReference>
<dbReference type="PANTHER" id="PTHR45623">
    <property type="entry name" value="CHROMODOMAIN-HELICASE-DNA-BINDING PROTEIN 3-RELATED-RELATED"/>
    <property type="match status" value="1"/>
</dbReference>
<dbReference type="Gene3D" id="1.10.10.60">
    <property type="entry name" value="Homeodomain-like"/>
    <property type="match status" value="1"/>
</dbReference>
<evidence type="ECO:0000256" key="11">
    <source>
        <dbReference type="ARBA" id="ARBA00023163"/>
    </source>
</evidence>
<comment type="similarity">
    <text evidence="2">Belongs to the SNF2/RAD54 helicase family. SWR1 subfamily.</text>
</comment>